<reference evidence="5" key="2">
    <citation type="journal article" date="2023" name="IMA Fungus">
        <title>Comparative genomic study of the Penicillium genus elucidates a diverse pangenome and 15 lateral gene transfer events.</title>
        <authorList>
            <person name="Petersen C."/>
            <person name="Sorensen T."/>
            <person name="Nielsen M.R."/>
            <person name="Sondergaard T.E."/>
            <person name="Sorensen J.L."/>
            <person name="Fitzpatrick D.A."/>
            <person name="Frisvad J.C."/>
            <person name="Nielsen K.L."/>
        </authorList>
    </citation>
    <scope>NUCLEOTIDE SEQUENCE</scope>
    <source>
        <strain evidence="5">IBT 35675</strain>
    </source>
</reference>
<evidence type="ECO:0000313" key="5">
    <source>
        <dbReference type="EMBL" id="KAJ5340440.1"/>
    </source>
</evidence>
<dbReference type="Gene3D" id="3.50.50.60">
    <property type="entry name" value="FAD/NAD(P)-binding domain"/>
    <property type="match status" value="1"/>
</dbReference>
<gene>
    <name evidence="5" type="ORF">N7541_009564</name>
</gene>
<reference evidence="5" key="1">
    <citation type="submission" date="2022-12" db="EMBL/GenBank/DDBJ databases">
        <authorList>
            <person name="Petersen C."/>
        </authorList>
    </citation>
    <scope>NUCLEOTIDE SEQUENCE</scope>
    <source>
        <strain evidence="5">IBT 35675</strain>
    </source>
</reference>
<dbReference type="Proteomes" id="UP001148299">
    <property type="component" value="Unassembled WGS sequence"/>
</dbReference>
<feature type="region of interest" description="Disordered" evidence="4">
    <location>
        <begin position="495"/>
        <end position="515"/>
    </location>
</feature>
<keyword evidence="1" id="KW-0285">Flavoprotein</keyword>
<dbReference type="InterPro" id="IPR050346">
    <property type="entry name" value="FMO-like"/>
</dbReference>
<keyword evidence="3" id="KW-0560">Oxidoreductase</keyword>
<keyword evidence="6" id="KW-1185">Reference proteome</keyword>
<evidence type="ECO:0000256" key="2">
    <source>
        <dbReference type="ARBA" id="ARBA00022827"/>
    </source>
</evidence>
<dbReference type="SUPFAM" id="SSF51905">
    <property type="entry name" value="FAD/NAD(P)-binding domain"/>
    <property type="match status" value="1"/>
</dbReference>
<feature type="compositionally biased region" description="Polar residues" evidence="4">
    <location>
        <begin position="495"/>
        <end position="506"/>
    </location>
</feature>
<organism evidence="5 6">
    <name type="scientific">Penicillium brevicompactum</name>
    <dbReference type="NCBI Taxonomy" id="5074"/>
    <lineage>
        <taxon>Eukaryota</taxon>
        <taxon>Fungi</taxon>
        <taxon>Dikarya</taxon>
        <taxon>Ascomycota</taxon>
        <taxon>Pezizomycotina</taxon>
        <taxon>Eurotiomycetes</taxon>
        <taxon>Eurotiomycetidae</taxon>
        <taxon>Eurotiales</taxon>
        <taxon>Aspergillaceae</taxon>
        <taxon>Penicillium</taxon>
    </lineage>
</organism>
<accession>A0A9W9QM22</accession>
<sequence>MNRVVIVGAGLYGLIAAKTYLQVTGAYEDTGASEPNNLAELPASFTEENSSTQDTQCQLLVIDSASDVGGTWAEERLYPNLLSQNSYGLYEFSDLPLAEVVPEDESKAGDTKQQFIAGWKIRRYLRTWVAKWKLDRHIRLNWTVESVSRLESKEWKLIIRLPTTPTRHVTVICDKLVLATGLTSVPNLPDLQESQSATDHVAPVIHAKDVGGWARRQLGYQPLEPLKAPADDVSNDEDAFPQLRSVAIYGGAKSSFDLVHFFATLHRNNPKLHLKSKQNSPVQVNWIIRDRGAGVAWMVPPTSTLPNGDTVPSDKAASTRLLTYLTPCCYMIPKRLSRDGSWNLRWEGSWLIRLFHGNPFGRWWVRWFWQSLDRALEESAQYGSNAKMELLRPENSVVSCASGIGIANQADLWEAIRLPHVNVYRSSIARITASQDETTISPTKGAKVQLADGTCIESVDLVIHATGYKPIVPIKFEPASLRLLLGLSALVDGENQGSGAKTQASPLSPERIPGSLEPSIQDRIEHWEDIDRRSEIKVRETLSATRCPLKNRSPPSWAESDKLIPYRLFRRMVAPELVAQGDRSFATLGVILSSTIAVIAEVQALWVTAFLTGSLDTDALKTNPDGTLSLATISPEAMEHAISEDVVLGSLTGSGLEVDAIQYNDMLLRDLGLSPNRLGGGVYRELTGVYGPSAYSGIVDEWRQLQRERNQR</sequence>
<evidence type="ECO:0000256" key="4">
    <source>
        <dbReference type="SAM" id="MobiDB-lite"/>
    </source>
</evidence>
<proteinExistence type="predicted"/>
<comment type="caution">
    <text evidence="5">The sequence shown here is derived from an EMBL/GenBank/DDBJ whole genome shotgun (WGS) entry which is preliminary data.</text>
</comment>
<evidence type="ECO:0008006" key="7">
    <source>
        <dbReference type="Google" id="ProtNLM"/>
    </source>
</evidence>
<dbReference type="GO" id="GO:0016491">
    <property type="term" value="F:oxidoreductase activity"/>
    <property type="evidence" value="ECO:0007669"/>
    <property type="project" value="UniProtKB-KW"/>
</dbReference>
<dbReference type="EMBL" id="JAPZBR010000008">
    <property type="protein sequence ID" value="KAJ5340440.1"/>
    <property type="molecule type" value="Genomic_DNA"/>
</dbReference>
<dbReference type="InterPro" id="IPR036188">
    <property type="entry name" value="FAD/NAD-bd_sf"/>
</dbReference>
<evidence type="ECO:0000313" key="6">
    <source>
        <dbReference type="Proteomes" id="UP001148299"/>
    </source>
</evidence>
<dbReference type="PANTHER" id="PTHR23023">
    <property type="entry name" value="DIMETHYLANILINE MONOOXYGENASE"/>
    <property type="match status" value="1"/>
</dbReference>
<name>A0A9W9QM22_PENBR</name>
<dbReference type="AlphaFoldDB" id="A0A9W9QM22"/>
<evidence type="ECO:0000256" key="3">
    <source>
        <dbReference type="ARBA" id="ARBA00023002"/>
    </source>
</evidence>
<evidence type="ECO:0000256" key="1">
    <source>
        <dbReference type="ARBA" id="ARBA00022630"/>
    </source>
</evidence>
<keyword evidence="2" id="KW-0274">FAD</keyword>
<protein>
    <recommendedName>
        <fullName evidence="7">FAD/NAD(P)-binding domain-containing protein</fullName>
    </recommendedName>
</protein>